<dbReference type="CDD" id="cd20071">
    <property type="entry name" value="SET_SMYD"/>
    <property type="match status" value="1"/>
</dbReference>
<evidence type="ECO:0000313" key="2">
    <source>
        <dbReference type="EMBL" id="KAF0685586.1"/>
    </source>
</evidence>
<dbReference type="Pfam" id="PF00856">
    <property type="entry name" value="SET"/>
    <property type="match status" value="1"/>
</dbReference>
<dbReference type="PANTHER" id="PTHR47436:SF1">
    <property type="entry name" value="SET DOMAIN-CONTAINING PROTEIN"/>
    <property type="match status" value="1"/>
</dbReference>
<evidence type="ECO:0000259" key="1">
    <source>
        <dbReference type="PROSITE" id="PS50280"/>
    </source>
</evidence>
<dbReference type="AlphaFoldDB" id="A0A485LKK4"/>
<evidence type="ECO:0000313" key="3">
    <source>
        <dbReference type="EMBL" id="VFT99213.1"/>
    </source>
</evidence>
<dbReference type="Proteomes" id="UP000332933">
    <property type="component" value="Unassembled WGS sequence"/>
</dbReference>
<sequence length="505" mass="56915">MNGVSCGTVNLTRQSFKNFDSKSMVGESETAVTSKYFVDLIQEKPIRFGYSDGKGKALFASKKFTTGQPIFSEIPWVAMQHRSNQRLVQGCENCFAVCGSIEDQLAHILDVGVDAIPTIPRFVKSEIDASQPPKGIQLCPCGAVYCSNECRVAAWERYHCLLCPANPDSPMQEFFLHSIGSDVSLCQRMTKNETSNETSIYVFPTETNEIFLLAAQVICTTCVNYARTGSIEESRKPVDMFCKLPWWEVGVRFGSELNKCKVVSVNATLEEGQTIEDYCGIFKELLAHTVELFVEGLRFNTHHLILHGNHPDSESNFMSTVDFENVISDCEANGILSLDFFAKVVGMFEMNNISLEIRHPFSLVAELYQESDVPEIQTWFESVSATIQAKIKLENGADDEDYSEEKWDYPDLEGTALFSLICMMNHSCDPNVAVSYEYGVATVVAVREISDCDELCISYIDTDQDFYARKAELRCGIIPTMKYSKYLYSEYQFECQCQKCESERL</sequence>
<dbReference type="PROSITE" id="PS50280">
    <property type="entry name" value="SET"/>
    <property type="match status" value="1"/>
</dbReference>
<gene>
    <name evidence="3" type="primary">Aste57867_22554</name>
    <name evidence="2" type="ORF">As57867_022484</name>
    <name evidence="3" type="ORF">ASTE57867_22554</name>
</gene>
<accession>A0A485LKK4</accession>
<dbReference type="SUPFAM" id="SSF82199">
    <property type="entry name" value="SET domain"/>
    <property type="match status" value="1"/>
</dbReference>
<dbReference type="PANTHER" id="PTHR47436">
    <property type="entry name" value="HISTONE-LYSINE N-METHYLTRANSFERASE ATXR2"/>
    <property type="match status" value="1"/>
</dbReference>
<protein>
    <submittedName>
        <fullName evidence="3">Aste57867_22554 protein</fullName>
    </submittedName>
</protein>
<reference evidence="3 4" key="1">
    <citation type="submission" date="2019-03" db="EMBL/GenBank/DDBJ databases">
        <authorList>
            <person name="Gaulin E."/>
            <person name="Dumas B."/>
        </authorList>
    </citation>
    <scope>NUCLEOTIDE SEQUENCE [LARGE SCALE GENOMIC DNA]</scope>
    <source>
        <strain evidence="3">CBS 568.67</strain>
    </source>
</reference>
<dbReference type="Gene3D" id="2.170.270.10">
    <property type="entry name" value="SET domain"/>
    <property type="match status" value="1"/>
</dbReference>
<dbReference type="EMBL" id="CAADRA010007096">
    <property type="protein sequence ID" value="VFT99213.1"/>
    <property type="molecule type" value="Genomic_DNA"/>
</dbReference>
<dbReference type="InterPro" id="IPR001214">
    <property type="entry name" value="SET_dom"/>
</dbReference>
<proteinExistence type="predicted"/>
<organism evidence="3 4">
    <name type="scientific">Aphanomyces stellatus</name>
    <dbReference type="NCBI Taxonomy" id="120398"/>
    <lineage>
        <taxon>Eukaryota</taxon>
        <taxon>Sar</taxon>
        <taxon>Stramenopiles</taxon>
        <taxon>Oomycota</taxon>
        <taxon>Saprolegniomycetes</taxon>
        <taxon>Saprolegniales</taxon>
        <taxon>Verrucalvaceae</taxon>
        <taxon>Aphanomyces</taxon>
    </lineage>
</organism>
<dbReference type="GO" id="GO:0008168">
    <property type="term" value="F:methyltransferase activity"/>
    <property type="evidence" value="ECO:0007669"/>
    <property type="project" value="InterPro"/>
</dbReference>
<dbReference type="OrthoDB" id="5945798at2759"/>
<keyword evidence="4" id="KW-1185">Reference proteome</keyword>
<dbReference type="InterPro" id="IPR044237">
    <property type="entry name" value="ATXR2-like"/>
</dbReference>
<reference evidence="2" key="2">
    <citation type="submission" date="2019-06" db="EMBL/GenBank/DDBJ databases">
        <title>Genomics analysis of Aphanomyces spp. identifies a new class of oomycete effector associated with host adaptation.</title>
        <authorList>
            <person name="Gaulin E."/>
        </authorList>
    </citation>
    <scope>NUCLEOTIDE SEQUENCE</scope>
    <source>
        <strain evidence="2">CBS 578.67</strain>
    </source>
</reference>
<feature type="domain" description="SET" evidence="1">
    <location>
        <begin position="44"/>
        <end position="460"/>
    </location>
</feature>
<dbReference type="InterPro" id="IPR046341">
    <property type="entry name" value="SET_dom_sf"/>
</dbReference>
<dbReference type="EMBL" id="VJMH01007070">
    <property type="protein sequence ID" value="KAF0685586.1"/>
    <property type="molecule type" value="Genomic_DNA"/>
</dbReference>
<name>A0A485LKK4_9STRA</name>
<evidence type="ECO:0000313" key="4">
    <source>
        <dbReference type="Proteomes" id="UP000332933"/>
    </source>
</evidence>